<dbReference type="SUPFAM" id="SSF52266">
    <property type="entry name" value="SGNH hydrolase"/>
    <property type="match status" value="1"/>
</dbReference>
<keyword evidence="3" id="KW-1185">Reference proteome</keyword>
<dbReference type="RefSeq" id="WP_240830623.1">
    <property type="nucleotide sequence ID" value="NZ_JAKWBL010000002.1"/>
</dbReference>
<dbReference type="Proteomes" id="UP001202248">
    <property type="component" value="Unassembled WGS sequence"/>
</dbReference>
<name>A0ABS9SKY6_9BACT</name>
<protein>
    <submittedName>
        <fullName evidence="2">SGNH/GDSL hydrolase family protein</fullName>
    </submittedName>
</protein>
<evidence type="ECO:0000313" key="3">
    <source>
        <dbReference type="Proteomes" id="UP001202248"/>
    </source>
</evidence>
<dbReference type="InterPro" id="IPR051532">
    <property type="entry name" value="Ester_Hydrolysis_Enzymes"/>
</dbReference>
<evidence type="ECO:0000313" key="2">
    <source>
        <dbReference type="EMBL" id="MCH5598961.1"/>
    </source>
</evidence>
<dbReference type="PANTHER" id="PTHR30383">
    <property type="entry name" value="THIOESTERASE 1/PROTEASE 1/LYSOPHOSPHOLIPASE L1"/>
    <property type="match status" value="1"/>
</dbReference>
<dbReference type="Gene3D" id="3.40.50.1110">
    <property type="entry name" value="SGNH hydrolase"/>
    <property type="match status" value="1"/>
</dbReference>
<dbReference type="CDD" id="cd04501">
    <property type="entry name" value="SGNH_hydrolase_like_4"/>
    <property type="match status" value="1"/>
</dbReference>
<dbReference type="PANTHER" id="PTHR30383:SF5">
    <property type="entry name" value="SGNH HYDROLASE-TYPE ESTERASE DOMAIN-CONTAINING PROTEIN"/>
    <property type="match status" value="1"/>
</dbReference>
<gene>
    <name evidence="2" type="ORF">MKP09_14135</name>
</gene>
<accession>A0ABS9SKY6</accession>
<feature type="domain" description="SGNH hydrolase-type esterase" evidence="1">
    <location>
        <begin position="49"/>
        <end position="213"/>
    </location>
</feature>
<keyword evidence="2" id="KW-0378">Hydrolase</keyword>
<dbReference type="InterPro" id="IPR036514">
    <property type="entry name" value="SGNH_hydro_sf"/>
</dbReference>
<reference evidence="2 3" key="1">
    <citation type="submission" date="2022-02" db="EMBL/GenBank/DDBJ databases">
        <authorList>
            <person name="Min J."/>
        </authorList>
    </citation>
    <scope>NUCLEOTIDE SEQUENCE [LARGE SCALE GENOMIC DNA]</scope>
    <source>
        <strain evidence="2 3">GR10-1</strain>
    </source>
</reference>
<dbReference type="EMBL" id="JAKWBL010000002">
    <property type="protein sequence ID" value="MCH5598961.1"/>
    <property type="molecule type" value="Genomic_DNA"/>
</dbReference>
<comment type="caution">
    <text evidence="2">The sequence shown here is derived from an EMBL/GenBank/DDBJ whole genome shotgun (WGS) entry which is preliminary data.</text>
</comment>
<proteinExistence type="predicted"/>
<sequence>MRHVFFFFITILFCTQLTAQKADEFANLKRYATDNESLLSSGKKVDVVFIGNSITEAWVKHDAAFFSSNNYVGRGISGQTSSQMLLRFQQDVVALKPKVVVINAGTNDIALNAGNYDQHFTFNNIKSMAAIAKSNGIIVILTSVLPAGSFPWRPEVKNASAQVDELNGLVKKYAIEKGFSYIDYNLLMRNEKGGMKTVLADDGIHPNKEGYKIMEEVALKAISKNLKKK</sequence>
<dbReference type="GO" id="GO:0016787">
    <property type="term" value="F:hydrolase activity"/>
    <property type="evidence" value="ECO:0007669"/>
    <property type="project" value="UniProtKB-KW"/>
</dbReference>
<organism evidence="2 3">
    <name type="scientific">Niabella ginsengisoli</name>
    <dbReference type="NCBI Taxonomy" id="522298"/>
    <lineage>
        <taxon>Bacteria</taxon>
        <taxon>Pseudomonadati</taxon>
        <taxon>Bacteroidota</taxon>
        <taxon>Chitinophagia</taxon>
        <taxon>Chitinophagales</taxon>
        <taxon>Chitinophagaceae</taxon>
        <taxon>Niabella</taxon>
    </lineage>
</organism>
<evidence type="ECO:0000259" key="1">
    <source>
        <dbReference type="Pfam" id="PF13472"/>
    </source>
</evidence>
<dbReference type="Pfam" id="PF13472">
    <property type="entry name" value="Lipase_GDSL_2"/>
    <property type="match status" value="1"/>
</dbReference>
<dbReference type="InterPro" id="IPR013830">
    <property type="entry name" value="SGNH_hydro"/>
</dbReference>